<proteinExistence type="inferred from homology"/>
<dbReference type="AlphaFoldDB" id="A0A495WD27"/>
<dbReference type="Gene3D" id="1.10.287.950">
    <property type="entry name" value="Methyl-accepting chemotaxis protein"/>
    <property type="match status" value="1"/>
</dbReference>
<dbReference type="SUPFAM" id="SSF58104">
    <property type="entry name" value="Methyl-accepting chemotaxis protein (MCP) signaling domain"/>
    <property type="match status" value="1"/>
</dbReference>
<dbReference type="CDD" id="cd19411">
    <property type="entry name" value="MCP2201-like_sensor"/>
    <property type="match status" value="1"/>
</dbReference>
<dbReference type="RefSeq" id="WP_121458026.1">
    <property type="nucleotide sequence ID" value="NZ_RBXP01000014.1"/>
</dbReference>
<gene>
    <name evidence="8" type="ORF">DFR40_1685</name>
</gene>
<accession>A0A495WD27</accession>
<keyword evidence="9" id="KW-1185">Reference proteome</keyword>
<dbReference type="GO" id="GO:0007165">
    <property type="term" value="P:signal transduction"/>
    <property type="evidence" value="ECO:0007669"/>
    <property type="project" value="UniProtKB-KW"/>
</dbReference>
<dbReference type="CDD" id="cd06225">
    <property type="entry name" value="HAMP"/>
    <property type="match status" value="1"/>
</dbReference>
<dbReference type="InterPro" id="IPR047347">
    <property type="entry name" value="YvaQ-like_sensor"/>
</dbReference>
<dbReference type="GO" id="GO:0016020">
    <property type="term" value="C:membrane"/>
    <property type="evidence" value="ECO:0007669"/>
    <property type="project" value="UniProtKB-SubCell"/>
</dbReference>
<comment type="similarity">
    <text evidence="3">Belongs to the methyl-accepting chemotaxis (MCP) protein family.</text>
</comment>
<dbReference type="Pfam" id="PF00015">
    <property type="entry name" value="MCPsignal"/>
    <property type="match status" value="1"/>
</dbReference>
<dbReference type="PANTHER" id="PTHR32089:SF112">
    <property type="entry name" value="LYSOZYME-LIKE PROTEIN-RELATED"/>
    <property type="match status" value="1"/>
</dbReference>
<dbReference type="PROSITE" id="PS50885">
    <property type="entry name" value="HAMP"/>
    <property type="match status" value="1"/>
</dbReference>
<evidence type="ECO:0000259" key="7">
    <source>
        <dbReference type="PROSITE" id="PS50885"/>
    </source>
</evidence>
<evidence type="ECO:0000313" key="8">
    <source>
        <dbReference type="EMBL" id="RKT58663.1"/>
    </source>
</evidence>
<feature type="domain" description="HAMP" evidence="7">
    <location>
        <begin position="207"/>
        <end position="260"/>
    </location>
</feature>
<dbReference type="InterPro" id="IPR003660">
    <property type="entry name" value="HAMP_dom"/>
</dbReference>
<dbReference type="Pfam" id="PF12729">
    <property type="entry name" value="4HB_MCP_1"/>
    <property type="match status" value="1"/>
</dbReference>
<feature type="domain" description="Methyl-accepting transducer" evidence="6">
    <location>
        <begin position="265"/>
        <end position="501"/>
    </location>
</feature>
<dbReference type="InterPro" id="IPR004090">
    <property type="entry name" value="Chemotax_Me-accpt_rcpt"/>
</dbReference>
<organism evidence="8 9">
    <name type="scientific">Azonexus fungiphilus</name>
    <dbReference type="NCBI Taxonomy" id="146940"/>
    <lineage>
        <taxon>Bacteria</taxon>
        <taxon>Pseudomonadati</taxon>
        <taxon>Pseudomonadota</taxon>
        <taxon>Betaproteobacteria</taxon>
        <taxon>Rhodocyclales</taxon>
        <taxon>Azonexaceae</taxon>
        <taxon>Azonexus</taxon>
    </lineage>
</organism>
<feature type="coiled-coil region" evidence="5">
    <location>
        <begin position="76"/>
        <end position="103"/>
    </location>
</feature>
<keyword evidence="2 4" id="KW-0807">Transducer</keyword>
<dbReference type="GO" id="GO:0004888">
    <property type="term" value="F:transmembrane signaling receptor activity"/>
    <property type="evidence" value="ECO:0007669"/>
    <property type="project" value="InterPro"/>
</dbReference>
<dbReference type="InterPro" id="IPR004089">
    <property type="entry name" value="MCPsignal_dom"/>
</dbReference>
<dbReference type="PROSITE" id="PS50111">
    <property type="entry name" value="CHEMOTAXIS_TRANSDUC_2"/>
    <property type="match status" value="1"/>
</dbReference>
<dbReference type="Proteomes" id="UP000270626">
    <property type="component" value="Unassembled WGS sequence"/>
</dbReference>
<evidence type="ECO:0000259" key="6">
    <source>
        <dbReference type="PROSITE" id="PS50111"/>
    </source>
</evidence>
<sequence>MTIAKRLMILIAIAVTGLLIVAAAGFSQMQKIEEELLAVNDNTIPSILTLEEASRNFLRLRTRVLNHILTTDPAKMREHEEKLAEYRRDIQQHLDDYKKLLSDDEDRRLLEAEQQALSSYFAEMEKVIAASAANRNDEARDLAGAVLAKQANVVADLFEKHMKYNSEMAAKGKATAASNYQKAEYMMFGTVLLIGALVAFIGITTFRHVSASLNAMAGEFGRIENDLDFTRRVPVKGDDEVATAGKAFNRLLDRLQASLRDVGSKAQAVSESASRVSTASQQMSIASAHQSESASSMAATMEEMTVSINHVADRAGEADSVSRQSGRLAQEGTAVIGEAVRGIDSIAATVHEAAAQISRLEENSERISSVVAVIKDIADQTNLLALNAAIEAARAGEQGRGFAVVADEVRKLAERTTQSTQEIATTISEMQSGAQSAVGSIQAMVGRVEQGVALAQQANTSIQDIGASSGEAVEMVADISEAIREQSAASTTLAQEVEKIAQMSEENSAAANATSASADELAGLSEAMQRVVAQYRI</sequence>
<evidence type="ECO:0000256" key="2">
    <source>
        <dbReference type="ARBA" id="ARBA00023224"/>
    </source>
</evidence>
<dbReference type="GO" id="GO:0006935">
    <property type="term" value="P:chemotaxis"/>
    <property type="evidence" value="ECO:0007669"/>
    <property type="project" value="InterPro"/>
</dbReference>
<dbReference type="InterPro" id="IPR024478">
    <property type="entry name" value="HlyB_4HB_MCP"/>
</dbReference>
<name>A0A495WD27_9RHOO</name>
<dbReference type="CDD" id="cd11386">
    <property type="entry name" value="MCP_signal"/>
    <property type="match status" value="1"/>
</dbReference>
<evidence type="ECO:0000256" key="3">
    <source>
        <dbReference type="ARBA" id="ARBA00029447"/>
    </source>
</evidence>
<dbReference type="SMART" id="SM00283">
    <property type="entry name" value="MA"/>
    <property type="match status" value="1"/>
</dbReference>
<dbReference type="OrthoDB" id="9179351at2"/>
<evidence type="ECO:0000256" key="5">
    <source>
        <dbReference type="SAM" id="Coils"/>
    </source>
</evidence>
<comment type="caution">
    <text evidence="8">The sequence shown here is derived from an EMBL/GenBank/DDBJ whole genome shotgun (WGS) entry which is preliminary data.</text>
</comment>
<dbReference type="PRINTS" id="PR00260">
    <property type="entry name" value="CHEMTRNSDUCR"/>
</dbReference>
<dbReference type="FunFam" id="1.10.287.950:FF:000001">
    <property type="entry name" value="Methyl-accepting chemotaxis sensory transducer"/>
    <property type="match status" value="1"/>
</dbReference>
<dbReference type="EMBL" id="RBXP01000014">
    <property type="protein sequence ID" value="RKT58663.1"/>
    <property type="molecule type" value="Genomic_DNA"/>
</dbReference>
<keyword evidence="5" id="KW-0175">Coiled coil</keyword>
<evidence type="ECO:0000256" key="4">
    <source>
        <dbReference type="PROSITE-ProRule" id="PRU00284"/>
    </source>
</evidence>
<evidence type="ECO:0000313" key="9">
    <source>
        <dbReference type="Proteomes" id="UP000270626"/>
    </source>
</evidence>
<dbReference type="SMART" id="SM00304">
    <property type="entry name" value="HAMP"/>
    <property type="match status" value="2"/>
</dbReference>
<evidence type="ECO:0000256" key="1">
    <source>
        <dbReference type="ARBA" id="ARBA00004370"/>
    </source>
</evidence>
<comment type="subcellular location">
    <subcellularLocation>
        <location evidence="1">Membrane</location>
    </subcellularLocation>
</comment>
<reference evidence="8 9" key="1">
    <citation type="submission" date="2018-10" db="EMBL/GenBank/DDBJ databases">
        <title>Genomic Encyclopedia of Type Strains, Phase IV (KMG-IV): sequencing the most valuable type-strain genomes for metagenomic binning, comparative biology and taxonomic classification.</title>
        <authorList>
            <person name="Goeker M."/>
        </authorList>
    </citation>
    <scope>NUCLEOTIDE SEQUENCE [LARGE SCALE GENOMIC DNA]</scope>
    <source>
        <strain evidence="8 9">DSM 23841</strain>
    </source>
</reference>
<dbReference type="PANTHER" id="PTHR32089">
    <property type="entry name" value="METHYL-ACCEPTING CHEMOTAXIS PROTEIN MCPB"/>
    <property type="match status" value="1"/>
</dbReference>
<protein>
    <submittedName>
        <fullName evidence="8">Methyl-accepting chemotaxis protein</fullName>
    </submittedName>
</protein>
<dbReference type="Pfam" id="PF00672">
    <property type="entry name" value="HAMP"/>
    <property type="match status" value="1"/>
</dbReference>